<dbReference type="EMBL" id="JAUYZG010000019">
    <property type="protein sequence ID" value="KAK2878954.1"/>
    <property type="molecule type" value="Genomic_DNA"/>
</dbReference>
<feature type="compositionally biased region" description="Basic and acidic residues" evidence="1">
    <location>
        <begin position="1"/>
        <end position="14"/>
    </location>
</feature>
<dbReference type="Proteomes" id="UP001187343">
    <property type="component" value="Unassembled WGS sequence"/>
</dbReference>
<proteinExistence type="predicted"/>
<keyword evidence="3" id="KW-1185">Reference proteome</keyword>
<evidence type="ECO:0000313" key="2">
    <source>
        <dbReference type="EMBL" id="KAK2878954.1"/>
    </source>
</evidence>
<sequence>MEEGGHVNDSRPNHSSDTQSWVLPQVPQLRSAITPEELRQNVLQCAPMISWRLWEEAHAISASSAPYVTRLPLSIRVVERRCGRGRAGPKWMTSASGALLLGCQPANGRREAPTWPHIASPHDPEWARILQNIERVSELNGSNPSGLQSQAHLKLYDTCLRQRSYQRTFQTLHKDKLSKPPSKKQSLHLKA</sequence>
<accession>A0AA88P7P9</accession>
<evidence type="ECO:0000256" key="1">
    <source>
        <dbReference type="SAM" id="MobiDB-lite"/>
    </source>
</evidence>
<comment type="caution">
    <text evidence="2">The sequence shown here is derived from an EMBL/GenBank/DDBJ whole genome shotgun (WGS) entry which is preliminary data.</text>
</comment>
<organism evidence="2 3">
    <name type="scientific">Cirrhinus molitorella</name>
    <name type="common">mud carp</name>
    <dbReference type="NCBI Taxonomy" id="172907"/>
    <lineage>
        <taxon>Eukaryota</taxon>
        <taxon>Metazoa</taxon>
        <taxon>Chordata</taxon>
        <taxon>Craniata</taxon>
        <taxon>Vertebrata</taxon>
        <taxon>Euteleostomi</taxon>
        <taxon>Actinopterygii</taxon>
        <taxon>Neopterygii</taxon>
        <taxon>Teleostei</taxon>
        <taxon>Ostariophysi</taxon>
        <taxon>Cypriniformes</taxon>
        <taxon>Cyprinidae</taxon>
        <taxon>Labeoninae</taxon>
        <taxon>Labeonini</taxon>
        <taxon>Cirrhinus</taxon>
    </lineage>
</organism>
<gene>
    <name evidence="2" type="ORF">Q8A67_019745</name>
</gene>
<evidence type="ECO:0000313" key="3">
    <source>
        <dbReference type="Proteomes" id="UP001187343"/>
    </source>
</evidence>
<protein>
    <submittedName>
        <fullName evidence="2">Uncharacterized protein</fullName>
    </submittedName>
</protein>
<feature type="region of interest" description="Disordered" evidence="1">
    <location>
        <begin position="1"/>
        <end position="23"/>
    </location>
</feature>
<reference evidence="2" key="1">
    <citation type="submission" date="2023-08" db="EMBL/GenBank/DDBJ databases">
        <title>Chromosome-level Genome Assembly of mud carp (Cirrhinus molitorella).</title>
        <authorList>
            <person name="Liu H."/>
        </authorList>
    </citation>
    <scope>NUCLEOTIDE SEQUENCE</scope>
    <source>
        <strain evidence="2">Prfri</strain>
        <tissue evidence="2">Muscle</tissue>
    </source>
</reference>
<dbReference type="AlphaFoldDB" id="A0AA88P7P9"/>
<name>A0AA88P7P9_9TELE</name>